<reference evidence="9 10" key="1">
    <citation type="journal article" date="2016" name="Front. Microbiol.">
        <title>Genomic Resource of Rice Seed Associated Bacteria.</title>
        <authorList>
            <person name="Midha S."/>
            <person name="Bansal K."/>
            <person name="Sharma S."/>
            <person name="Kumar N."/>
            <person name="Patil P.P."/>
            <person name="Chaudhry V."/>
            <person name="Patil P.B."/>
        </authorList>
    </citation>
    <scope>NUCLEOTIDE SEQUENCE [LARGE SCALE GENOMIC DNA]</scope>
    <source>
        <strain evidence="9 10">NS258</strain>
    </source>
</reference>
<protein>
    <recommendedName>
        <fullName evidence="7">Protein MgtC</fullName>
    </recommendedName>
</protein>
<feature type="transmembrane region" description="Helical" evidence="7">
    <location>
        <begin position="6"/>
        <end position="27"/>
    </location>
</feature>
<feature type="transmembrane region" description="Helical" evidence="7">
    <location>
        <begin position="97"/>
        <end position="115"/>
    </location>
</feature>
<keyword evidence="6 7" id="KW-0472">Membrane</keyword>
<dbReference type="PANTHER" id="PTHR33778:SF1">
    <property type="entry name" value="MAGNESIUM TRANSPORTER YHID-RELATED"/>
    <property type="match status" value="1"/>
</dbReference>
<comment type="caution">
    <text evidence="9">The sequence shown here is derived from an EMBL/GenBank/DDBJ whole genome shotgun (WGS) entry which is preliminary data.</text>
</comment>
<dbReference type="GO" id="GO:0005886">
    <property type="term" value="C:plasma membrane"/>
    <property type="evidence" value="ECO:0007669"/>
    <property type="project" value="UniProtKB-SubCell"/>
</dbReference>
<dbReference type="EMBL" id="LDTC01000096">
    <property type="protein sequence ID" value="KTW10434.1"/>
    <property type="molecule type" value="Genomic_DNA"/>
</dbReference>
<evidence type="ECO:0000313" key="9">
    <source>
        <dbReference type="EMBL" id="KTW10434.1"/>
    </source>
</evidence>
<dbReference type="Proteomes" id="UP000074410">
    <property type="component" value="Unassembled WGS sequence"/>
</dbReference>
<dbReference type="PANTHER" id="PTHR33778">
    <property type="entry name" value="PROTEIN MGTC"/>
    <property type="match status" value="1"/>
</dbReference>
<organism evidence="9 10">
    <name type="scientific">Sphingomonas sanguinis</name>
    <dbReference type="NCBI Taxonomy" id="33051"/>
    <lineage>
        <taxon>Bacteria</taxon>
        <taxon>Pseudomonadati</taxon>
        <taxon>Pseudomonadota</taxon>
        <taxon>Alphaproteobacteria</taxon>
        <taxon>Sphingomonadales</taxon>
        <taxon>Sphingomonadaceae</taxon>
        <taxon>Sphingomonas</taxon>
    </lineage>
</organism>
<dbReference type="RefSeq" id="WP_058717464.1">
    <property type="nucleotide sequence ID" value="NZ_LDTC01000096.1"/>
</dbReference>
<evidence type="ECO:0000256" key="1">
    <source>
        <dbReference type="ARBA" id="ARBA00004651"/>
    </source>
</evidence>
<evidence type="ECO:0000256" key="4">
    <source>
        <dbReference type="ARBA" id="ARBA00022692"/>
    </source>
</evidence>
<keyword evidence="3" id="KW-1003">Cell membrane</keyword>
<dbReference type="Pfam" id="PF02308">
    <property type="entry name" value="MgtC"/>
    <property type="match status" value="1"/>
</dbReference>
<evidence type="ECO:0000313" key="10">
    <source>
        <dbReference type="Proteomes" id="UP000074410"/>
    </source>
</evidence>
<feature type="domain" description="MgtC/SapB/SrpB/YhiD N-terminal" evidence="8">
    <location>
        <begin position="14"/>
        <end position="141"/>
    </location>
</feature>
<keyword evidence="5 7" id="KW-1133">Transmembrane helix</keyword>
<evidence type="ECO:0000256" key="6">
    <source>
        <dbReference type="ARBA" id="ARBA00023136"/>
    </source>
</evidence>
<evidence type="ECO:0000256" key="5">
    <source>
        <dbReference type="ARBA" id="ARBA00022989"/>
    </source>
</evidence>
<comment type="subcellular location">
    <subcellularLocation>
        <location evidence="7">Cell inner membrane</location>
        <topology evidence="7">Multi-pass membrane protein</topology>
    </subcellularLocation>
    <subcellularLocation>
        <location evidence="1">Cell membrane</location>
        <topology evidence="1">Multi-pass membrane protein</topology>
    </subcellularLocation>
</comment>
<keyword evidence="4 7" id="KW-0812">Transmembrane</keyword>
<feature type="transmembrane region" description="Helical" evidence="7">
    <location>
        <begin position="39"/>
        <end position="59"/>
    </location>
</feature>
<dbReference type="InterPro" id="IPR049177">
    <property type="entry name" value="MgtC_SapB_SrpB_YhiD_N"/>
</dbReference>
<feature type="transmembrane region" description="Helical" evidence="7">
    <location>
        <begin position="121"/>
        <end position="139"/>
    </location>
</feature>
<dbReference type="PATRIC" id="fig|33051.5.peg.3798"/>
<dbReference type="InterPro" id="IPR003416">
    <property type="entry name" value="MgtC/SapB/SrpB/YhiD_fam"/>
</dbReference>
<evidence type="ECO:0000256" key="7">
    <source>
        <dbReference type="RuleBase" id="RU365041"/>
    </source>
</evidence>
<feature type="transmembrane region" description="Helical" evidence="7">
    <location>
        <begin position="71"/>
        <end position="90"/>
    </location>
</feature>
<proteinExistence type="inferred from homology"/>
<dbReference type="PRINTS" id="PR01837">
    <property type="entry name" value="MGTCSAPBPROT"/>
</dbReference>
<gene>
    <name evidence="9" type="ORF">NS258_12775</name>
</gene>
<comment type="similarity">
    <text evidence="2 7">Belongs to the MgtC/SapB family.</text>
</comment>
<evidence type="ECO:0000256" key="2">
    <source>
        <dbReference type="ARBA" id="ARBA00009298"/>
    </source>
</evidence>
<evidence type="ECO:0000256" key="3">
    <source>
        <dbReference type="ARBA" id="ARBA00022475"/>
    </source>
</evidence>
<name>A0A147J6M9_9SPHN</name>
<accession>A0A147J6M9</accession>
<dbReference type="AlphaFoldDB" id="A0A147J6M9"/>
<sequence length="158" mass="16316">MSGLDHWLTLVMRLSVAMAVGLGLGLEREWRGHDAGLRTHALIALSSAAITLSALMIAADQPVDRDSDPLRAVQGIAQAVGLIAGGLIFVRGGDVRNMTTAASLWVSAAAGIAAGAGQYRLTAGLALATLIVLSLVGVVERSLSRRMNAHTPAPPDCE</sequence>
<keyword evidence="7" id="KW-0997">Cell inner membrane</keyword>
<evidence type="ECO:0000259" key="8">
    <source>
        <dbReference type="Pfam" id="PF02308"/>
    </source>
</evidence>